<gene>
    <name evidence="2" type="ORF">AMORRO_LOCUS9509</name>
</gene>
<dbReference type="OrthoDB" id="5380555at2759"/>
<protein>
    <submittedName>
        <fullName evidence="2">3229_t:CDS:1</fullName>
    </submittedName>
</protein>
<accession>A0A9N9GX73</accession>
<name>A0A9N9GX73_9GLOM</name>
<dbReference type="PANTHER" id="PTHR34825">
    <property type="entry name" value="CONSERVED PROTEIN, WITH A WEAK D-GALACTARATE DEHYDRATASE/ALTRONATE HYDROLASE DOMAIN"/>
    <property type="match status" value="1"/>
</dbReference>
<evidence type="ECO:0000313" key="3">
    <source>
        <dbReference type="Proteomes" id="UP000789342"/>
    </source>
</evidence>
<evidence type="ECO:0000259" key="1">
    <source>
        <dbReference type="Pfam" id="PF09820"/>
    </source>
</evidence>
<dbReference type="Pfam" id="PF09820">
    <property type="entry name" value="AAA-ATPase_like"/>
    <property type="match status" value="1"/>
</dbReference>
<organism evidence="2 3">
    <name type="scientific">Acaulospora morrowiae</name>
    <dbReference type="NCBI Taxonomy" id="94023"/>
    <lineage>
        <taxon>Eukaryota</taxon>
        <taxon>Fungi</taxon>
        <taxon>Fungi incertae sedis</taxon>
        <taxon>Mucoromycota</taxon>
        <taxon>Glomeromycotina</taxon>
        <taxon>Glomeromycetes</taxon>
        <taxon>Diversisporales</taxon>
        <taxon>Acaulosporaceae</taxon>
        <taxon>Acaulospora</taxon>
    </lineage>
</organism>
<dbReference type="EMBL" id="CAJVPV010009359">
    <property type="protein sequence ID" value="CAG8640822.1"/>
    <property type="molecule type" value="Genomic_DNA"/>
</dbReference>
<keyword evidence="3" id="KW-1185">Reference proteome</keyword>
<evidence type="ECO:0000313" key="2">
    <source>
        <dbReference type="EMBL" id="CAG8640822.1"/>
    </source>
</evidence>
<reference evidence="2" key="1">
    <citation type="submission" date="2021-06" db="EMBL/GenBank/DDBJ databases">
        <authorList>
            <person name="Kallberg Y."/>
            <person name="Tangrot J."/>
            <person name="Rosling A."/>
        </authorList>
    </citation>
    <scope>NUCLEOTIDE SEQUENCE</scope>
    <source>
        <strain evidence="2">CL551</strain>
    </source>
</reference>
<dbReference type="AlphaFoldDB" id="A0A9N9GX73"/>
<feature type="domain" description="AAA-ATPase-like" evidence="1">
    <location>
        <begin position="36"/>
        <end position="262"/>
    </location>
</feature>
<proteinExistence type="predicted"/>
<sequence>MVFLRKLARSRPSFHFSLFPRFLSYVRSSDTLEIYSTGSFDDLRREGCYYLDKTHFISKIEALRAPAILSLRPRSFGKTLFLSTLSSYYDIKNRERSEQLFGDLYIGKNPTKLASSFLVLKFNFIGLRTNSTFEIFEENFNTGLNRFMSRFMNRYRQELGEYFRTVCINKDPLDNFMMLLEVVQLSDRKLYVCIDEYDACMNEALKNETLLQSLNAYNNSSVQSKVEKIESSFKQFYGLLKYACDEGIARIFQTGVTPLVLTEFNISKDLALIEEFWDMYGFKKSEIEFLLDKAFGNRLSANIKEEIMSWLKEENDGYFFHRDQPEGIFNTARVLHCITGLMEGMKKFDGNWDPLVALDTLLDIPSPYRGTQSTPSRI</sequence>
<dbReference type="InterPro" id="IPR018631">
    <property type="entry name" value="AAA-ATPase-like_dom"/>
</dbReference>
<dbReference type="Proteomes" id="UP000789342">
    <property type="component" value="Unassembled WGS sequence"/>
</dbReference>
<comment type="caution">
    <text evidence="2">The sequence shown here is derived from an EMBL/GenBank/DDBJ whole genome shotgun (WGS) entry which is preliminary data.</text>
</comment>
<dbReference type="PANTHER" id="PTHR34825:SF2">
    <property type="entry name" value="AAA-ATPASE-LIKE DOMAIN-CONTAINING PROTEIN"/>
    <property type="match status" value="1"/>
</dbReference>